<protein>
    <submittedName>
        <fullName evidence="6">DNA-binding transcriptional regulator, LysR family</fullName>
    </submittedName>
</protein>
<proteinExistence type="inferred from homology"/>
<dbReference type="InterPro" id="IPR036388">
    <property type="entry name" value="WH-like_DNA-bd_sf"/>
</dbReference>
<dbReference type="EMBL" id="BDCO01000002">
    <property type="protein sequence ID" value="GAT34735.1"/>
    <property type="molecule type" value="Genomic_DNA"/>
</dbReference>
<name>A0A146GAU7_TERSA</name>
<evidence type="ECO:0000256" key="1">
    <source>
        <dbReference type="ARBA" id="ARBA00009437"/>
    </source>
</evidence>
<dbReference type="InterPro" id="IPR005119">
    <property type="entry name" value="LysR_subst-bd"/>
</dbReference>
<dbReference type="CDD" id="cd08414">
    <property type="entry name" value="PBP2_LTTR_aromatics_like"/>
    <property type="match status" value="1"/>
</dbReference>
<dbReference type="Pfam" id="PF03466">
    <property type="entry name" value="LysR_substrate"/>
    <property type="match status" value="1"/>
</dbReference>
<dbReference type="OrthoDB" id="5317428at2"/>
<dbReference type="InParanoid" id="A0A146GAU7"/>
<dbReference type="GO" id="GO:0032993">
    <property type="term" value="C:protein-DNA complex"/>
    <property type="evidence" value="ECO:0007669"/>
    <property type="project" value="TreeGrafter"/>
</dbReference>
<evidence type="ECO:0000256" key="3">
    <source>
        <dbReference type="ARBA" id="ARBA00023125"/>
    </source>
</evidence>
<dbReference type="InterPro" id="IPR036390">
    <property type="entry name" value="WH_DNA-bd_sf"/>
</dbReference>
<keyword evidence="7" id="KW-1185">Reference proteome</keyword>
<gene>
    <name evidence="6" type="ORF">TSACC_23168</name>
</gene>
<dbReference type="SUPFAM" id="SSF53850">
    <property type="entry name" value="Periplasmic binding protein-like II"/>
    <property type="match status" value="1"/>
</dbReference>
<keyword evidence="3 6" id="KW-0238">DNA-binding</keyword>
<dbReference type="STRING" id="690879.TSACC_23168"/>
<evidence type="ECO:0000313" key="6">
    <source>
        <dbReference type="EMBL" id="GAT34735.1"/>
    </source>
</evidence>
<evidence type="ECO:0000259" key="5">
    <source>
        <dbReference type="PROSITE" id="PS50931"/>
    </source>
</evidence>
<dbReference type="Gene3D" id="1.10.10.10">
    <property type="entry name" value="Winged helix-like DNA-binding domain superfamily/Winged helix DNA-binding domain"/>
    <property type="match status" value="1"/>
</dbReference>
<dbReference type="InterPro" id="IPR000847">
    <property type="entry name" value="LysR_HTH_N"/>
</dbReference>
<dbReference type="Proteomes" id="UP000076023">
    <property type="component" value="Unassembled WGS sequence"/>
</dbReference>
<evidence type="ECO:0000256" key="2">
    <source>
        <dbReference type="ARBA" id="ARBA00023015"/>
    </source>
</evidence>
<comment type="caution">
    <text evidence="6">The sequence shown here is derived from an EMBL/GenBank/DDBJ whole genome shotgun (WGS) entry which is preliminary data.</text>
</comment>
<dbReference type="Gene3D" id="3.40.190.10">
    <property type="entry name" value="Periplasmic binding protein-like II"/>
    <property type="match status" value="2"/>
</dbReference>
<dbReference type="Pfam" id="PF00126">
    <property type="entry name" value="HTH_1"/>
    <property type="match status" value="1"/>
</dbReference>
<sequence>MSVAWLQRGRSYFVVGKSITLGYRSLTGMELRHLRYFVTAAEELNISRASSRLRISQPAVSRQIHDLEDELGVELFVRESGGLRLTPAGEAFLPQARDILRRSREAVDRLQAFRNPAPVKIVVGYIAPMLSVVVTPALRAFGETYPDVVVDLIELSPGDQIPALRDAKIDIALVGQPCPEVAKEFHVTELNRTPLAAVVSDHHQYALRKKVKLTELEEEKFIGFCEQTFPGRNEAIRQACEGAGFAPCIEQQAHNLAAAIALVSSGKGVTLMPDDADHLPHPHAVFLTLQPSVPAEVSALVRRKDDCRPELLAFAEACVAVRLTRAASRQLAAA</sequence>
<organism evidence="6 7">
    <name type="scientific">Terrimicrobium sacchariphilum</name>
    <dbReference type="NCBI Taxonomy" id="690879"/>
    <lineage>
        <taxon>Bacteria</taxon>
        <taxon>Pseudomonadati</taxon>
        <taxon>Verrucomicrobiota</taxon>
        <taxon>Terrimicrobiia</taxon>
        <taxon>Terrimicrobiales</taxon>
        <taxon>Terrimicrobiaceae</taxon>
        <taxon>Terrimicrobium</taxon>
    </lineage>
</organism>
<dbReference type="GO" id="GO:0003700">
    <property type="term" value="F:DNA-binding transcription factor activity"/>
    <property type="evidence" value="ECO:0007669"/>
    <property type="project" value="InterPro"/>
</dbReference>
<accession>A0A146GAU7</accession>
<reference evidence="7" key="1">
    <citation type="journal article" date="2017" name="Genome Announc.">
        <title>Draft Genome Sequence of Terrimicrobium sacchariphilum NM-5T, a Facultative Anaerobic Soil Bacterium of the Class Spartobacteria.</title>
        <authorList>
            <person name="Qiu Y.L."/>
            <person name="Tourlousse D.M."/>
            <person name="Matsuura N."/>
            <person name="Ohashi A."/>
            <person name="Sekiguchi Y."/>
        </authorList>
    </citation>
    <scope>NUCLEOTIDE SEQUENCE [LARGE SCALE GENOMIC DNA]</scope>
    <source>
        <strain evidence="7">NM-5</strain>
    </source>
</reference>
<dbReference type="AlphaFoldDB" id="A0A146GAU7"/>
<feature type="domain" description="HTH lysR-type" evidence="5">
    <location>
        <begin position="29"/>
        <end position="86"/>
    </location>
</feature>
<comment type="similarity">
    <text evidence="1">Belongs to the LysR transcriptional regulatory family.</text>
</comment>
<dbReference type="SUPFAM" id="SSF46785">
    <property type="entry name" value="Winged helix' DNA-binding domain"/>
    <property type="match status" value="1"/>
</dbReference>
<dbReference type="PRINTS" id="PR00039">
    <property type="entry name" value="HTHLYSR"/>
</dbReference>
<dbReference type="PANTHER" id="PTHR30346">
    <property type="entry name" value="TRANSCRIPTIONAL DUAL REGULATOR HCAR-RELATED"/>
    <property type="match status" value="1"/>
</dbReference>
<dbReference type="PANTHER" id="PTHR30346:SF0">
    <property type="entry name" value="HCA OPERON TRANSCRIPTIONAL ACTIVATOR HCAR"/>
    <property type="match status" value="1"/>
</dbReference>
<dbReference type="PROSITE" id="PS50931">
    <property type="entry name" value="HTH_LYSR"/>
    <property type="match status" value="1"/>
</dbReference>
<keyword evidence="4" id="KW-0804">Transcription</keyword>
<keyword evidence="2" id="KW-0805">Transcription regulation</keyword>
<evidence type="ECO:0000313" key="7">
    <source>
        <dbReference type="Proteomes" id="UP000076023"/>
    </source>
</evidence>
<evidence type="ECO:0000256" key="4">
    <source>
        <dbReference type="ARBA" id="ARBA00023163"/>
    </source>
</evidence>
<dbReference type="FunFam" id="1.10.10.10:FF:000001">
    <property type="entry name" value="LysR family transcriptional regulator"/>
    <property type="match status" value="1"/>
</dbReference>
<dbReference type="GO" id="GO:0003677">
    <property type="term" value="F:DNA binding"/>
    <property type="evidence" value="ECO:0007669"/>
    <property type="project" value="UniProtKB-KW"/>
</dbReference>